<accession>A0A6C1AYG2</accession>
<gene>
    <name evidence="1" type="ORF">G3580_01420</name>
</gene>
<evidence type="ECO:0000313" key="2">
    <source>
        <dbReference type="Proteomes" id="UP000501991"/>
    </source>
</evidence>
<dbReference type="Proteomes" id="UP000501991">
    <property type="component" value="Chromosome"/>
</dbReference>
<reference evidence="1 2" key="1">
    <citation type="submission" date="2020-02" db="EMBL/GenBank/DDBJ databases">
        <title>Nitrogenibacter mangrovi gen. nov., sp. nov. isolated from mangrove sediment, a denitrifying betaproteobacterium.</title>
        <authorList>
            <person name="Liao H."/>
            <person name="Tian Y."/>
        </authorList>
    </citation>
    <scope>NUCLEOTIDE SEQUENCE [LARGE SCALE GENOMIC DNA]</scope>
    <source>
        <strain evidence="1 2">M9-3-2</strain>
    </source>
</reference>
<organism evidence="1 2">
    <name type="scientific">Nitrogeniibacter mangrovi</name>
    <dbReference type="NCBI Taxonomy" id="2016596"/>
    <lineage>
        <taxon>Bacteria</taxon>
        <taxon>Pseudomonadati</taxon>
        <taxon>Pseudomonadota</taxon>
        <taxon>Betaproteobacteria</taxon>
        <taxon>Rhodocyclales</taxon>
        <taxon>Zoogloeaceae</taxon>
        <taxon>Nitrogeniibacter</taxon>
    </lineage>
</organism>
<dbReference type="KEGG" id="azq:G3580_01420"/>
<protein>
    <submittedName>
        <fullName evidence="1">Uncharacterized protein</fullName>
    </submittedName>
</protein>
<dbReference type="RefSeq" id="WP_173763570.1">
    <property type="nucleotide sequence ID" value="NZ_CP048836.1"/>
</dbReference>
<sequence length="290" mass="31396">MSSSLADLLPDASEPGRIRVWLKSAEYTTRLLTGDGGDPWQTPALYLAYFSQAHGLLRPDVAVVEVSGLYASWLARHPAYLDEMGAKRRFAFPIRKLLEAEEPRAILAEVLDGVAGYLRGQVPLVLALPSPRHWVQIANRAVGREEAEFDADGVEDCAMYMADMLRSVSQAKLAGLLLEELPDDADCGPLDIERYRPLINVARHYRWGVSILLGSAPPAAMPSATDVDALIGAASDLAGAPCATGIDVSDALWAGEAPPPLGARQFYFARIPKTQHPEQVLESIALLRSA</sequence>
<evidence type="ECO:0000313" key="1">
    <source>
        <dbReference type="EMBL" id="QID16401.1"/>
    </source>
</evidence>
<proteinExistence type="predicted"/>
<keyword evidence="2" id="KW-1185">Reference proteome</keyword>
<dbReference type="AlphaFoldDB" id="A0A6C1AYG2"/>
<name>A0A6C1AYG2_9RHOO</name>
<dbReference type="EMBL" id="CP048836">
    <property type="protein sequence ID" value="QID16401.1"/>
    <property type="molecule type" value="Genomic_DNA"/>
</dbReference>